<feature type="transmembrane region" description="Helical" evidence="2">
    <location>
        <begin position="24"/>
        <end position="46"/>
    </location>
</feature>
<evidence type="ECO:0000256" key="1">
    <source>
        <dbReference type="SAM" id="MobiDB-lite"/>
    </source>
</evidence>
<sequence length="49" mass="5406">MNDYLPKKELEPERDPRKPSPTRLAIWIIVGAIGLYLLGSGIWGIVTAG</sequence>
<proteinExistence type="predicted"/>
<comment type="caution">
    <text evidence="3">The sequence shown here is derived from an EMBL/GenBank/DDBJ whole genome shotgun (WGS) entry which is preliminary data.</text>
</comment>
<evidence type="ECO:0000256" key="2">
    <source>
        <dbReference type="SAM" id="Phobius"/>
    </source>
</evidence>
<dbReference type="AlphaFoldDB" id="A0A6I2FGW5"/>
<protein>
    <submittedName>
        <fullName evidence="3">Uncharacterized protein</fullName>
    </submittedName>
</protein>
<keyword evidence="2" id="KW-0812">Transmembrane</keyword>
<feature type="region of interest" description="Disordered" evidence="1">
    <location>
        <begin position="1"/>
        <end position="20"/>
    </location>
</feature>
<name>A0A6I2FGW5_9MICO</name>
<evidence type="ECO:0000313" key="3">
    <source>
        <dbReference type="EMBL" id="MRG60148.1"/>
    </source>
</evidence>
<feature type="compositionally biased region" description="Basic and acidic residues" evidence="1">
    <location>
        <begin position="1"/>
        <end position="18"/>
    </location>
</feature>
<keyword evidence="4" id="KW-1185">Reference proteome</keyword>
<dbReference type="RefSeq" id="WP_153684592.1">
    <property type="nucleotide sequence ID" value="NZ_WJIF01000004.1"/>
</dbReference>
<gene>
    <name evidence="3" type="ORF">GE115_09740</name>
</gene>
<accession>A0A6I2FGW5</accession>
<reference evidence="3 4" key="1">
    <citation type="submission" date="2019-10" db="EMBL/GenBank/DDBJ databases">
        <authorList>
            <person name="Nie G."/>
            <person name="Ming H."/>
            <person name="Yi B."/>
        </authorList>
    </citation>
    <scope>NUCLEOTIDE SEQUENCE [LARGE SCALE GENOMIC DNA]</scope>
    <source>
        <strain evidence="3 4">CFH 90414</strain>
    </source>
</reference>
<keyword evidence="2" id="KW-0472">Membrane</keyword>
<keyword evidence="2" id="KW-1133">Transmembrane helix</keyword>
<organism evidence="3 4">
    <name type="scientific">Agromyces agglutinans</name>
    <dbReference type="NCBI Taxonomy" id="2662258"/>
    <lineage>
        <taxon>Bacteria</taxon>
        <taxon>Bacillati</taxon>
        <taxon>Actinomycetota</taxon>
        <taxon>Actinomycetes</taxon>
        <taxon>Micrococcales</taxon>
        <taxon>Microbacteriaceae</taxon>
        <taxon>Agromyces</taxon>
    </lineage>
</organism>
<evidence type="ECO:0000313" key="4">
    <source>
        <dbReference type="Proteomes" id="UP000431080"/>
    </source>
</evidence>
<dbReference type="Proteomes" id="UP000431080">
    <property type="component" value="Unassembled WGS sequence"/>
</dbReference>
<dbReference type="EMBL" id="WJIF01000004">
    <property type="protein sequence ID" value="MRG60148.1"/>
    <property type="molecule type" value="Genomic_DNA"/>
</dbReference>